<dbReference type="Proteomes" id="UP000824024">
    <property type="component" value="Unassembled WGS sequence"/>
</dbReference>
<feature type="domain" description="ABC transporter" evidence="17">
    <location>
        <begin position="225"/>
        <end position="561"/>
    </location>
</feature>
<sequence>FEGLIKNVERRYRETGSDVTKQEYETFMRITPCKACKGQRLKKEALAVTVSGKNIYEITSMSVKNLYEFLQHMELTPQQKMIGDQVLKEIRARVGFLMEVGLEYLSLSRATGTLSGGEAQRIRLATQIGSGLVGVAYILDEPSIGLHQRDNDKLLSALKNLKDLGNTRFVVEHDEDTMFAADYIVDIGPGAGEHGGQVVAAGTAQEIMACPESITGAYLSRRIMIPVPEERKKPTGFLTVKGARENNLRNITVKIPLGVMVCVTGVSGSGKSSLVNEILYKQLARKLNRARCIPGKHDKIEGTEQLDKVICIDQSPIGRTPRSNPATYTGVFDQIRDLFAATQDAKARGYKKGRFSFNVKGGRCEACSGDGIIKIEMHFLPDVYVPCEVCQGKRYNRETLEVKYKGKSIYDVLNMTVEEALDFFSNVPSVKRKIQTLYDVGLSYIRLGQPSTQLSGGEAQRIKLATELSRRSTGKTIYILDEPTTGLHFADVHKLIEILHRLTEGGNSVVVIEHNLDVIKTADYLIDMGPEGGSGGGTVIAQGTPEEVAEMPQSYTGQYVKKYLEEARKK</sequence>
<keyword evidence="8" id="KW-0863">Zinc-finger</keyword>
<evidence type="ECO:0000313" key="19">
    <source>
        <dbReference type="Proteomes" id="UP000824024"/>
    </source>
</evidence>
<evidence type="ECO:0000256" key="11">
    <source>
        <dbReference type="ARBA" id="ARBA00022881"/>
    </source>
</evidence>
<dbReference type="InterPro" id="IPR004602">
    <property type="entry name" value="UvrA"/>
</dbReference>
<dbReference type="GO" id="GO:0005737">
    <property type="term" value="C:cytoplasm"/>
    <property type="evidence" value="ECO:0007669"/>
    <property type="project" value="UniProtKB-SubCell"/>
</dbReference>
<dbReference type="Gene3D" id="1.10.8.280">
    <property type="entry name" value="ABC transporter ATPase domain-like"/>
    <property type="match status" value="1"/>
</dbReference>
<evidence type="ECO:0000313" key="18">
    <source>
        <dbReference type="EMBL" id="HIZ07240.1"/>
    </source>
</evidence>
<dbReference type="AlphaFoldDB" id="A0A9D2IFL5"/>
<keyword evidence="10" id="KW-0067">ATP-binding</keyword>
<dbReference type="EMBL" id="DXCH01000136">
    <property type="protein sequence ID" value="HIZ07240.1"/>
    <property type="molecule type" value="Genomic_DNA"/>
</dbReference>
<keyword evidence="4" id="KW-0677">Repeat</keyword>
<reference evidence="18" key="2">
    <citation type="submission" date="2021-04" db="EMBL/GenBank/DDBJ databases">
        <authorList>
            <person name="Gilroy R."/>
        </authorList>
    </citation>
    <scope>NUCLEOTIDE SEQUENCE</scope>
    <source>
        <strain evidence="18">CHK192-9172</strain>
    </source>
</reference>
<keyword evidence="2" id="KW-0963">Cytoplasm</keyword>
<reference evidence="18" key="1">
    <citation type="journal article" date="2021" name="PeerJ">
        <title>Extensive microbial diversity within the chicken gut microbiome revealed by metagenomics and culture.</title>
        <authorList>
            <person name="Gilroy R."/>
            <person name="Ravi A."/>
            <person name="Getino M."/>
            <person name="Pursley I."/>
            <person name="Horton D.L."/>
            <person name="Alikhan N.F."/>
            <person name="Baker D."/>
            <person name="Gharbi K."/>
            <person name="Hall N."/>
            <person name="Watson M."/>
            <person name="Adriaenssens E.M."/>
            <person name="Foster-Nyarko E."/>
            <person name="Jarju S."/>
            <person name="Secka A."/>
            <person name="Antonio M."/>
            <person name="Oren A."/>
            <person name="Chaudhuri R.R."/>
            <person name="La Ragione R."/>
            <person name="Hildebrand F."/>
            <person name="Pallen M.J."/>
        </authorList>
    </citation>
    <scope>NUCLEOTIDE SEQUENCE</scope>
    <source>
        <strain evidence="18">CHK192-9172</strain>
    </source>
</reference>
<keyword evidence="12" id="KW-0238">DNA-binding</keyword>
<evidence type="ECO:0000256" key="4">
    <source>
        <dbReference type="ARBA" id="ARBA00022737"/>
    </source>
</evidence>
<evidence type="ECO:0000256" key="8">
    <source>
        <dbReference type="ARBA" id="ARBA00022771"/>
    </source>
</evidence>
<evidence type="ECO:0000256" key="5">
    <source>
        <dbReference type="ARBA" id="ARBA00022741"/>
    </source>
</evidence>
<keyword evidence="6" id="KW-0227">DNA damage</keyword>
<dbReference type="GO" id="GO:0005524">
    <property type="term" value="F:ATP binding"/>
    <property type="evidence" value="ECO:0007669"/>
    <property type="project" value="UniProtKB-KW"/>
</dbReference>
<dbReference type="CDD" id="cd03271">
    <property type="entry name" value="ABC_UvrA_II"/>
    <property type="match status" value="1"/>
</dbReference>
<evidence type="ECO:0000256" key="6">
    <source>
        <dbReference type="ARBA" id="ARBA00022763"/>
    </source>
</evidence>
<gene>
    <name evidence="18" type="primary">uvrA</name>
    <name evidence="18" type="ORF">IAA08_04810</name>
</gene>
<dbReference type="InterPro" id="IPR027417">
    <property type="entry name" value="P-loop_NTPase"/>
</dbReference>
<evidence type="ECO:0000256" key="13">
    <source>
        <dbReference type="ARBA" id="ARBA00023204"/>
    </source>
</evidence>
<comment type="similarity">
    <text evidence="14">Belongs to the ABC transporter superfamily. UvrA family.</text>
</comment>
<dbReference type="InterPro" id="IPR003439">
    <property type="entry name" value="ABC_transporter-like_ATP-bd"/>
</dbReference>
<dbReference type="PANTHER" id="PTHR43152:SF3">
    <property type="entry name" value="UVRABC SYSTEM PROTEIN A"/>
    <property type="match status" value="1"/>
</dbReference>
<protein>
    <recommendedName>
        <fullName evidence="15">UvrABC system protein A</fullName>
    </recommendedName>
    <alternativeName>
        <fullName evidence="16">Excinuclease ABC subunit A</fullName>
    </alternativeName>
</protein>
<keyword evidence="9" id="KW-0862">Zinc</keyword>
<dbReference type="GO" id="GO:0008270">
    <property type="term" value="F:zinc ion binding"/>
    <property type="evidence" value="ECO:0007669"/>
    <property type="project" value="UniProtKB-KW"/>
</dbReference>
<keyword evidence="7" id="KW-0228">DNA excision</keyword>
<dbReference type="PANTHER" id="PTHR43152">
    <property type="entry name" value="UVRABC SYSTEM PROTEIN A"/>
    <property type="match status" value="1"/>
</dbReference>
<dbReference type="FunFam" id="3.40.50.300:FF:000272">
    <property type="entry name" value="UvrABC system protein A"/>
    <property type="match status" value="1"/>
</dbReference>
<evidence type="ECO:0000256" key="1">
    <source>
        <dbReference type="ARBA" id="ARBA00004496"/>
    </source>
</evidence>
<dbReference type="FunFam" id="1.20.1580.10:FF:000002">
    <property type="entry name" value="UvrABC system protein A"/>
    <property type="match status" value="1"/>
</dbReference>
<dbReference type="Gene3D" id="3.40.50.300">
    <property type="entry name" value="P-loop containing nucleotide triphosphate hydrolases"/>
    <property type="match status" value="2"/>
</dbReference>
<keyword evidence="5" id="KW-0547">Nucleotide-binding</keyword>
<accession>A0A9D2IFL5</accession>
<evidence type="ECO:0000256" key="16">
    <source>
        <dbReference type="ARBA" id="ARBA00042156"/>
    </source>
</evidence>
<evidence type="ECO:0000256" key="3">
    <source>
        <dbReference type="ARBA" id="ARBA00022723"/>
    </source>
</evidence>
<evidence type="ECO:0000256" key="12">
    <source>
        <dbReference type="ARBA" id="ARBA00023125"/>
    </source>
</evidence>
<dbReference type="GO" id="GO:0004518">
    <property type="term" value="F:nuclease activity"/>
    <property type="evidence" value="ECO:0007669"/>
    <property type="project" value="UniProtKB-KW"/>
</dbReference>
<feature type="non-terminal residue" evidence="18">
    <location>
        <position position="1"/>
    </location>
</feature>
<dbReference type="SUPFAM" id="SSF52540">
    <property type="entry name" value="P-loop containing nucleoside triphosphate hydrolases"/>
    <property type="match status" value="2"/>
</dbReference>
<comment type="caution">
    <text evidence="18">The sequence shown here is derived from an EMBL/GenBank/DDBJ whole genome shotgun (WGS) entry which is preliminary data.</text>
</comment>
<evidence type="ECO:0000256" key="9">
    <source>
        <dbReference type="ARBA" id="ARBA00022833"/>
    </source>
</evidence>
<comment type="subcellular location">
    <subcellularLocation>
        <location evidence="1">Cytoplasm</location>
    </subcellularLocation>
</comment>
<organism evidence="18 19">
    <name type="scientific">Candidatus Eubacterium avistercoris</name>
    <dbReference type="NCBI Taxonomy" id="2838567"/>
    <lineage>
        <taxon>Bacteria</taxon>
        <taxon>Bacillati</taxon>
        <taxon>Bacillota</taxon>
        <taxon>Clostridia</taxon>
        <taxon>Eubacteriales</taxon>
        <taxon>Eubacteriaceae</taxon>
        <taxon>Eubacterium</taxon>
    </lineage>
</organism>
<proteinExistence type="inferred from homology"/>
<evidence type="ECO:0000256" key="14">
    <source>
        <dbReference type="ARBA" id="ARBA00038000"/>
    </source>
</evidence>
<evidence type="ECO:0000259" key="17">
    <source>
        <dbReference type="PROSITE" id="PS50893"/>
    </source>
</evidence>
<keyword evidence="3" id="KW-0479">Metal-binding</keyword>
<keyword evidence="11" id="KW-0267">Excision nuclease</keyword>
<evidence type="ECO:0000256" key="15">
    <source>
        <dbReference type="ARBA" id="ARBA00039316"/>
    </source>
</evidence>
<evidence type="ECO:0000256" key="10">
    <source>
        <dbReference type="ARBA" id="ARBA00022840"/>
    </source>
</evidence>
<dbReference type="Gene3D" id="1.20.1580.10">
    <property type="entry name" value="ABC transporter ATPase like domain"/>
    <property type="match status" value="2"/>
</dbReference>
<evidence type="ECO:0000256" key="2">
    <source>
        <dbReference type="ARBA" id="ARBA00022490"/>
    </source>
</evidence>
<dbReference type="GO" id="GO:0003677">
    <property type="term" value="F:DNA binding"/>
    <property type="evidence" value="ECO:0007669"/>
    <property type="project" value="UniProtKB-KW"/>
</dbReference>
<dbReference type="PROSITE" id="PS50893">
    <property type="entry name" value="ABC_TRANSPORTER_2"/>
    <property type="match status" value="1"/>
</dbReference>
<dbReference type="GO" id="GO:0006289">
    <property type="term" value="P:nucleotide-excision repair"/>
    <property type="evidence" value="ECO:0007669"/>
    <property type="project" value="InterPro"/>
</dbReference>
<keyword evidence="13" id="KW-0234">DNA repair</keyword>
<name>A0A9D2IFL5_9FIRM</name>
<dbReference type="GO" id="GO:0016887">
    <property type="term" value="F:ATP hydrolysis activity"/>
    <property type="evidence" value="ECO:0007669"/>
    <property type="project" value="InterPro"/>
</dbReference>
<dbReference type="NCBIfam" id="TIGR00630">
    <property type="entry name" value="uvra"/>
    <property type="match status" value="1"/>
</dbReference>
<dbReference type="PROSITE" id="PS00211">
    <property type="entry name" value="ABC_TRANSPORTER_1"/>
    <property type="match status" value="2"/>
</dbReference>
<dbReference type="GO" id="GO:0009380">
    <property type="term" value="C:excinuclease repair complex"/>
    <property type="evidence" value="ECO:0007669"/>
    <property type="project" value="InterPro"/>
</dbReference>
<evidence type="ECO:0000256" key="7">
    <source>
        <dbReference type="ARBA" id="ARBA00022769"/>
    </source>
</evidence>
<dbReference type="InterPro" id="IPR017871">
    <property type="entry name" value="ABC_transporter-like_CS"/>
</dbReference>